<evidence type="ECO:0000256" key="3">
    <source>
        <dbReference type="ARBA" id="ARBA00022741"/>
    </source>
</evidence>
<evidence type="ECO:0000256" key="15">
    <source>
        <dbReference type="PROSITE-ProRule" id="PRU00560"/>
    </source>
</evidence>
<evidence type="ECO:0000256" key="11">
    <source>
        <dbReference type="ARBA" id="ARBA00023235"/>
    </source>
</evidence>
<dbReference type="PROSITE" id="PS51217">
    <property type="entry name" value="UVRD_HELICASE_CTER"/>
    <property type="match status" value="1"/>
</dbReference>
<dbReference type="GO" id="GO:0043138">
    <property type="term" value="F:3'-5' DNA helicase activity"/>
    <property type="evidence" value="ECO:0007669"/>
    <property type="project" value="UniProtKB-EC"/>
</dbReference>
<keyword evidence="9" id="KW-0238">DNA-binding</keyword>
<gene>
    <name evidence="18" type="ORF">A3A78_04790</name>
</gene>
<dbReference type="Pfam" id="PF13361">
    <property type="entry name" value="UvrD_C"/>
    <property type="match status" value="1"/>
</dbReference>
<dbReference type="GO" id="GO:0000725">
    <property type="term" value="P:recombinational repair"/>
    <property type="evidence" value="ECO:0007669"/>
    <property type="project" value="TreeGrafter"/>
</dbReference>
<evidence type="ECO:0000256" key="8">
    <source>
        <dbReference type="ARBA" id="ARBA00022840"/>
    </source>
</evidence>
<keyword evidence="11" id="KW-0413">Isomerase</keyword>
<evidence type="ECO:0000256" key="1">
    <source>
        <dbReference type="ARBA" id="ARBA00009922"/>
    </source>
</evidence>
<dbReference type="AlphaFoldDB" id="A0A1F4VEY9"/>
<dbReference type="InterPro" id="IPR027417">
    <property type="entry name" value="P-loop_NTPase"/>
</dbReference>
<evidence type="ECO:0000313" key="18">
    <source>
        <dbReference type="EMBL" id="OGC55263.1"/>
    </source>
</evidence>
<comment type="catalytic activity">
    <reaction evidence="12">
        <text>Couples ATP hydrolysis with the unwinding of duplex DNA by translocating in the 3'-5' direction.</text>
        <dbReference type="EC" id="5.6.2.4"/>
    </reaction>
</comment>
<keyword evidence="6 15" id="KW-0347">Helicase</keyword>
<dbReference type="GO" id="GO:0003677">
    <property type="term" value="F:DNA binding"/>
    <property type="evidence" value="ECO:0007669"/>
    <property type="project" value="UniProtKB-KW"/>
</dbReference>
<dbReference type="CDD" id="cd17932">
    <property type="entry name" value="DEXQc_UvrD"/>
    <property type="match status" value="1"/>
</dbReference>
<feature type="domain" description="UvrD-like helicase ATP-binding" evidence="16">
    <location>
        <begin position="15"/>
        <end position="307"/>
    </location>
</feature>
<dbReference type="InterPro" id="IPR011604">
    <property type="entry name" value="PDDEXK-like_dom_sf"/>
</dbReference>
<sequence>MSKKAHTETFESLYKELNPKQKEAVDTIEGPVLVIAGPGTGKTQVLTMRIANILKKTDTPSSAILALTFTDSGVKAMRERLLSIIGSEAYYVNIYTFHSFCSDILRSNPDRFVLSEDLEPLSDLERVQIFREILDEGGYKNIRPFGGRYYYVRSLIRTIQDLKREGISEKDFEKFIEKSENFEKLSEVLDVYSRYLQKLKEKNRYDFEDMINLVTERFDNDANLLRDYQERYLYFLVDEYQDTNSPQNKVAHLLASYWGDEANVFVVGDDSQSIYRFQGASLDNILFFTKNYPKAKIITLKENYRSQKVIIGASEDLIKNNELKLTDFLNVEKRQESAVTYEDKRIELGHFSSGITESFFVSTQIKKLVEDGVLPSEIAVIYRNNADSKDFSDMFGRMGIPFNLIGGENVLEDYDINKLLKLLDVILKVRSKEEDLDLFTIFNYEFLDFDYVDTLKLSRFASEKKINFVEAINHPDFKKSSGVLNALNFEKFLDKLYEWQSLDSNLTFTAFFERVLEESGFLNWVISSRDSIEKLNRLNSLFAEIKKLNTADHSLNLKKFMEDVLILKESGIPINEEALNIRNNSVLLTTAHRSKGLEFEYVFLVKCFDGKWGNNKVRDLIKLPEGLVGASLGVKDKAGTLDASKEKNEDERRLFYVAMTRAKKGLFVTYADSYFTEGSLREAVPSMFISEISKDKTEEIEVSKYESSVKEILKDILKPVTSENVSIEEKDFLKSVLKNFSLSVTALNTYLECPYKFKLNNLLRTPRAKDKYLALGTAVHKALEIFFREFKNTGKLPDLPYLLSEFEKAISEEILTERDFLETRAKGSLILKAYFGSYNKEFQKPLFTEKFFGYGNSKVYLDNIPLNGKVDKIDYVDVSRKYVKVIDYKTGKAKSRNDVEGKTKYSNGGYKRQLVFYKLLADLDRTFNFTVTDAELDFVEPDKNGKFSRHSFNISLGELEELKLTIKDVMKKIRELKFERTTNYKTCVNCDYRAHCWPNGIPKGGGEDSQLELEV</sequence>
<evidence type="ECO:0000256" key="4">
    <source>
        <dbReference type="ARBA" id="ARBA00022763"/>
    </source>
</evidence>
<evidence type="ECO:0000256" key="5">
    <source>
        <dbReference type="ARBA" id="ARBA00022801"/>
    </source>
</evidence>
<comment type="similarity">
    <text evidence="1">Belongs to the helicase family. UvrD subfamily.</text>
</comment>
<proteinExistence type="inferred from homology"/>
<protein>
    <recommendedName>
        <fullName evidence="13">DNA 3'-5' helicase</fullName>
        <ecNumber evidence="13">5.6.2.4</ecNumber>
    </recommendedName>
</protein>
<dbReference type="Gene3D" id="3.90.320.10">
    <property type="match status" value="1"/>
</dbReference>
<dbReference type="Pfam" id="PF00580">
    <property type="entry name" value="UvrD-helicase"/>
    <property type="match status" value="1"/>
</dbReference>
<reference evidence="18 19" key="1">
    <citation type="journal article" date="2016" name="Nat. Commun.">
        <title>Thousands of microbial genomes shed light on interconnected biogeochemical processes in an aquifer system.</title>
        <authorList>
            <person name="Anantharaman K."/>
            <person name="Brown C.T."/>
            <person name="Hug L.A."/>
            <person name="Sharon I."/>
            <person name="Castelle C.J."/>
            <person name="Probst A.J."/>
            <person name="Thomas B.C."/>
            <person name="Singh A."/>
            <person name="Wilkins M.J."/>
            <person name="Karaoz U."/>
            <person name="Brodie E.L."/>
            <person name="Williams K.H."/>
            <person name="Hubbard S.S."/>
            <person name="Banfield J.F."/>
        </authorList>
    </citation>
    <scope>NUCLEOTIDE SEQUENCE [LARGE SCALE GENOMIC DNA]</scope>
</reference>
<evidence type="ECO:0000256" key="13">
    <source>
        <dbReference type="ARBA" id="ARBA00034808"/>
    </source>
</evidence>
<keyword evidence="3 15" id="KW-0547">Nucleotide-binding</keyword>
<dbReference type="PANTHER" id="PTHR11070:SF2">
    <property type="entry name" value="ATP-DEPENDENT DNA HELICASE SRS2"/>
    <property type="match status" value="1"/>
</dbReference>
<name>A0A1F4VEY9_UNCKA</name>
<dbReference type="Pfam" id="PF12705">
    <property type="entry name" value="PDDEXK_1"/>
    <property type="match status" value="1"/>
</dbReference>
<dbReference type="EC" id="5.6.2.4" evidence="13"/>
<evidence type="ECO:0000256" key="12">
    <source>
        <dbReference type="ARBA" id="ARBA00034617"/>
    </source>
</evidence>
<dbReference type="Gene3D" id="1.10.10.160">
    <property type="match status" value="1"/>
</dbReference>
<dbReference type="GO" id="GO:0005524">
    <property type="term" value="F:ATP binding"/>
    <property type="evidence" value="ECO:0007669"/>
    <property type="project" value="UniProtKB-UniRule"/>
</dbReference>
<accession>A0A1F4VEY9</accession>
<comment type="catalytic activity">
    <reaction evidence="14">
        <text>ATP + H2O = ADP + phosphate + H(+)</text>
        <dbReference type="Rhea" id="RHEA:13065"/>
        <dbReference type="ChEBI" id="CHEBI:15377"/>
        <dbReference type="ChEBI" id="CHEBI:15378"/>
        <dbReference type="ChEBI" id="CHEBI:30616"/>
        <dbReference type="ChEBI" id="CHEBI:43474"/>
        <dbReference type="ChEBI" id="CHEBI:456216"/>
        <dbReference type="EC" id="5.6.2.4"/>
    </reaction>
</comment>
<dbReference type="InterPro" id="IPR038726">
    <property type="entry name" value="PDDEXK_AddAB-type"/>
</dbReference>
<organism evidence="18 19">
    <name type="scientific">candidate division WWE3 bacterium RIFCSPLOWO2_01_FULL_41_18</name>
    <dbReference type="NCBI Taxonomy" id="1802625"/>
    <lineage>
        <taxon>Bacteria</taxon>
        <taxon>Katanobacteria</taxon>
    </lineage>
</organism>
<dbReference type="Proteomes" id="UP000176504">
    <property type="component" value="Unassembled WGS sequence"/>
</dbReference>
<evidence type="ECO:0000256" key="7">
    <source>
        <dbReference type="ARBA" id="ARBA00022839"/>
    </source>
</evidence>
<evidence type="ECO:0000256" key="9">
    <source>
        <dbReference type="ARBA" id="ARBA00023125"/>
    </source>
</evidence>
<keyword evidence="7" id="KW-0269">Exonuclease</keyword>
<dbReference type="InterPro" id="IPR014016">
    <property type="entry name" value="UvrD-like_ATP-bd"/>
</dbReference>
<evidence type="ECO:0000259" key="16">
    <source>
        <dbReference type="PROSITE" id="PS51198"/>
    </source>
</evidence>
<dbReference type="InterPro" id="IPR014017">
    <property type="entry name" value="DNA_helicase_UvrD-like_C"/>
</dbReference>
<keyword evidence="8 15" id="KW-0067">ATP-binding</keyword>
<keyword evidence="4" id="KW-0227">DNA damage</keyword>
<evidence type="ECO:0000259" key="17">
    <source>
        <dbReference type="PROSITE" id="PS51217"/>
    </source>
</evidence>
<dbReference type="InterPro" id="IPR013986">
    <property type="entry name" value="DExx_box_DNA_helicase_dom_sf"/>
</dbReference>
<evidence type="ECO:0000256" key="10">
    <source>
        <dbReference type="ARBA" id="ARBA00023204"/>
    </source>
</evidence>
<keyword evidence="5 15" id="KW-0378">Hydrolase</keyword>
<dbReference type="Gene3D" id="3.40.50.300">
    <property type="entry name" value="P-loop containing nucleotide triphosphate hydrolases"/>
    <property type="match status" value="2"/>
</dbReference>
<evidence type="ECO:0000313" key="19">
    <source>
        <dbReference type="Proteomes" id="UP000176504"/>
    </source>
</evidence>
<comment type="caution">
    <text evidence="18">The sequence shown here is derived from an EMBL/GenBank/DDBJ whole genome shotgun (WGS) entry which is preliminary data.</text>
</comment>
<dbReference type="GO" id="GO:0004527">
    <property type="term" value="F:exonuclease activity"/>
    <property type="evidence" value="ECO:0007669"/>
    <property type="project" value="UniProtKB-KW"/>
</dbReference>
<dbReference type="EMBL" id="MEVI01000003">
    <property type="protein sequence ID" value="OGC55263.1"/>
    <property type="molecule type" value="Genomic_DNA"/>
</dbReference>
<evidence type="ECO:0000256" key="6">
    <source>
        <dbReference type="ARBA" id="ARBA00022806"/>
    </source>
</evidence>
<dbReference type="InterPro" id="IPR000212">
    <property type="entry name" value="DNA_helicase_UvrD/REP"/>
</dbReference>
<keyword evidence="10" id="KW-0234">DNA repair</keyword>
<keyword evidence="2" id="KW-0540">Nuclease</keyword>
<feature type="binding site" evidence="15">
    <location>
        <begin position="36"/>
        <end position="43"/>
    </location>
    <ligand>
        <name>ATP</name>
        <dbReference type="ChEBI" id="CHEBI:30616"/>
    </ligand>
</feature>
<evidence type="ECO:0000256" key="2">
    <source>
        <dbReference type="ARBA" id="ARBA00022722"/>
    </source>
</evidence>
<dbReference type="PROSITE" id="PS51198">
    <property type="entry name" value="UVRD_HELICASE_ATP_BIND"/>
    <property type="match status" value="1"/>
</dbReference>
<dbReference type="PANTHER" id="PTHR11070">
    <property type="entry name" value="UVRD / RECB / PCRA DNA HELICASE FAMILY MEMBER"/>
    <property type="match status" value="1"/>
</dbReference>
<dbReference type="Gene3D" id="1.10.486.10">
    <property type="entry name" value="PCRA, domain 4"/>
    <property type="match status" value="1"/>
</dbReference>
<evidence type="ECO:0000256" key="14">
    <source>
        <dbReference type="ARBA" id="ARBA00048988"/>
    </source>
</evidence>
<dbReference type="SUPFAM" id="SSF52540">
    <property type="entry name" value="P-loop containing nucleoside triphosphate hydrolases"/>
    <property type="match status" value="1"/>
</dbReference>
<feature type="domain" description="UvrD-like helicase C-terminal" evidence="17">
    <location>
        <begin position="308"/>
        <end position="596"/>
    </location>
</feature>